<dbReference type="Proteomes" id="UP001160334">
    <property type="component" value="Unassembled WGS sequence"/>
</dbReference>
<gene>
    <name evidence="1" type="ORF">M2280_004383</name>
</gene>
<dbReference type="RefSeq" id="WP_280762421.1">
    <property type="nucleotide sequence ID" value="NZ_JARXVC010000013.1"/>
</dbReference>
<accession>A0ABT6MFP0</accession>
<protein>
    <submittedName>
        <fullName evidence="1">Uncharacterized protein</fullName>
    </submittedName>
</protein>
<comment type="caution">
    <text evidence="1">The sequence shown here is derived from an EMBL/GenBank/DDBJ whole genome shotgun (WGS) entry which is preliminary data.</text>
</comment>
<evidence type="ECO:0000313" key="1">
    <source>
        <dbReference type="EMBL" id="MDH6283140.1"/>
    </source>
</evidence>
<dbReference type="EMBL" id="JARXVC010000013">
    <property type="protein sequence ID" value="MDH6283140.1"/>
    <property type="molecule type" value="Genomic_DNA"/>
</dbReference>
<proteinExistence type="predicted"/>
<organism evidence="1 2">
    <name type="scientific">Prescottella agglutinans</name>
    <dbReference type="NCBI Taxonomy" id="1644129"/>
    <lineage>
        <taxon>Bacteria</taxon>
        <taxon>Bacillati</taxon>
        <taxon>Actinomycetota</taxon>
        <taxon>Actinomycetes</taxon>
        <taxon>Mycobacteriales</taxon>
        <taxon>Nocardiaceae</taxon>
        <taxon>Prescottella</taxon>
    </lineage>
</organism>
<evidence type="ECO:0000313" key="2">
    <source>
        <dbReference type="Proteomes" id="UP001160334"/>
    </source>
</evidence>
<name>A0ABT6MFP0_9NOCA</name>
<sequence>MTDKTTNYAGITTELVELDADGALDLLKRNLKNRKPSQERIETYRRDMLEGRWSFTGEPIQIDTNGNLGNGQHRLMALAGTAGTGLNIMFLIVHGVKPEAQLDMDQGRKRTVGQQLDLLGFSNSNNVAAVLRVYLMWRNGAYFGDVIGNRVTSHETLDWARQHSEDVDFIQSNISKRSKVYAVRPAVTLAVGLILSKVAADDADVFLAMVAEGIGLYEGDPALALRHRLESAQRNREKLSDKETLAFYFTAWNAFRDGRKLSKLMRPKGGVWTGENFPHPR</sequence>
<keyword evidence="2" id="KW-1185">Reference proteome</keyword>
<reference evidence="1 2" key="1">
    <citation type="submission" date="2023-04" db="EMBL/GenBank/DDBJ databases">
        <title>Forest soil microbial communities from Buena Vista Peninsula, Colon Province, Panama.</title>
        <authorList>
            <person name="Bouskill N."/>
        </authorList>
    </citation>
    <scope>NUCLEOTIDE SEQUENCE [LARGE SCALE GENOMIC DNA]</scope>
    <source>
        <strain evidence="1 2">CFH S0262</strain>
    </source>
</reference>